<evidence type="ECO:0000313" key="8">
    <source>
        <dbReference type="EMBL" id="JAI27991.1"/>
    </source>
</evidence>
<name>A0A0K8UN26_BACLA</name>
<dbReference type="Gene3D" id="3.40.50.720">
    <property type="entry name" value="NAD(P)-binding Rossmann-like Domain"/>
    <property type="match status" value="1"/>
</dbReference>
<dbReference type="EMBL" id="GDHF01024323">
    <property type="protein sequence ID" value="JAI27991.1"/>
    <property type="molecule type" value="Transcribed_RNA"/>
</dbReference>
<dbReference type="PANTHER" id="PTHR11695:SF294">
    <property type="entry name" value="RETICULON-4-INTERACTING PROTEIN 1, MITOCHONDRIAL"/>
    <property type="match status" value="1"/>
</dbReference>
<dbReference type="Gene3D" id="3.90.180.10">
    <property type="entry name" value="Medium-chain alcohol dehydrogenases, catalytic domain"/>
    <property type="match status" value="1"/>
</dbReference>
<evidence type="ECO:0000256" key="5">
    <source>
        <dbReference type="ARBA" id="ARBA00023128"/>
    </source>
</evidence>
<proteinExistence type="inferred from homology"/>
<evidence type="ECO:0000259" key="6">
    <source>
        <dbReference type="SMART" id="SM00829"/>
    </source>
</evidence>
<comment type="similarity">
    <text evidence="2">Belongs to the zinc-containing alcohol dehydrogenase family. Quinone oxidoreductase subfamily.</text>
</comment>
<sequence length="401" mass="43932">MNIRGIKSATGIYLNRLCFTREVATKIPVANENKFPNTNSSLKMDGWQIHNYGTTEELQFATGLRMPIIINSTDCLVRINATTVNPIDVAMLRGYGSKTLNLLRYQYSKTIEFPLILGREFCGEVVQCGMGVDNKISMGDRVYGVVPLHINGSHAQYVVVPEYCLAIAPASLSNEQAASVLYAGLTAWSGLYITGRLGSICGAVSSSGGGENSRILVMGGSGSVGSLAIQLLKSQNISVFATCSDNAIELVKNLGADYVFDYKSSAEFEALRNYGPFDIVLDCTGQGIELAKKLNFQFRQYITFSSPLLKNVDKFGISFGMLKNITHFIQANMKSLSRKGFLLKYGFFMPAPQGIELLTRLVNKNQLLPIIDSSFTFAELPLAFEKVNRGHLRGKVVITMS</sequence>
<dbReference type="InterPro" id="IPR013154">
    <property type="entry name" value="ADH-like_N"/>
</dbReference>
<evidence type="ECO:0000256" key="2">
    <source>
        <dbReference type="ARBA" id="ARBA00010371"/>
    </source>
</evidence>
<dbReference type="FunFam" id="3.40.50.720:FF:000147">
    <property type="entry name" value="Reticulon-4-interacting protein 1 homolog, mitochondrial"/>
    <property type="match status" value="1"/>
</dbReference>
<evidence type="ECO:0000256" key="4">
    <source>
        <dbReference type="ARBA" id="ARBA00023002"/>
    </source>
</evidence>
<dbReference type="CDD" id="cd08248">
    <property type="entry name" value="RTN4I1"/>
    <property type="match status" value="1"/>
</dbReference>
<gene>
    <name evidence="8" type="primary">RTN4IP1_0</name>
    <name evidence="7" type="synonym">RTN4IP1_1</name>
    <name evidence="7" type="ORF">c1_g1_i3</name>
    <name evidence="8" type="ORF">c1_g1_i8</name>
</gene>
<accession>A0A0K8UN26</accession>
<dbReference type="GO" id="GO:0016491">
    <property type="term" value="F:oxidoreductase activity"/>
    <property type="evidence" value="ECO:0007669"/>
    <property type="project" value="UniProtKB-KW"/>
</dbReference>
<feature type="domain" description="Enoyl reductase (ER)" evidence="6">
    <location>
        <begin position="53"/>
        <end position="398"/>
    </location>
</feature>
<dbReference type="InterPro" id="IPR037397">
    <property type="entry name" value="RTN4IP1"/>
</dbReference>
<comment type="subcellular location">
    <subcellularLocation>
        <location evidence="1">Mitochondrion</location>
    </subcellularLocation>
</comment>
<dbReference type="GO" id="GO:0005739">
    <property type="term" value="C:mitochondrion"/>
    <property type="evidence" value="ECO:0007669"/>
    <property type="project" value="UniProtKB-SubCell"/>
</dbReference>
<dbReference type="EMBL" id="GDHF01032166">
    <property type="protein sequence ID" value="JAI20148.1"/>
    <property type="molecule type" value="Transcribed_RNA"/>
</dbReference>
<evidence type="ECO:0000256" key="3">
    <source>
        <dbReference type="ARBA" id="ARBA00022946"/>
    </source>
</evidence>
<dbReference type="InterPro" id="IPR036291">
    <property type="entry name" value="NAD(P)-bd_dom_sf"/>
</dbReference>
<keyword evidence="3" id="KW-0809">Transit peptide</keyword>
<organism evidence="8">
    <name type="scientific">Bactrocera latifrons</name>
    <name type="common">Malaysian fruit fly</name>
    <name type="synonym">Chaetodacus latifrons</name>
    <dbReference type="NCBI Taxonomy" id="174628"/>
    <lineage>
        <taxon>Eukaryota</taxon>
        <taxon>Metazoa</taxon>
        <taxon>Ecdysozoa</taxon>
        <taxon>Arthropoda</taxon>
        <taxon>Hexapoda</taxon>
        <taxon>Insecta</taxon>
        <taxon>Pterygota</taxon>
        <taxon>Neoptera</taxon>
        <taxon>Endopterygota</taxon>
        <taxon>Diptera</taxon>
        <taxon>Brachycera</taxon>
        <taxon>Muscomorpha</taxon>
        <taxon>Tephritoidea</taxon>
        <taxon>Tephritidae</taxon>
        <taxon>Bactrocera</taxon>
        <taxon>Bactrocera</taxon>
    </lineage>
</organism>
<dbReference type="InterPro" id="IPR011032">
    <property type="entry name" value="GroES-like_sf"/>
</dbReference>
<dbReference type="OrthoDB" id="48317at2759"/>
<dbReference type="Pfam" id="PF08240">
    <property type="entry name" value="ADH_N"/>
    <property type="match status" value="1"/>
</dbReference>
<dbReference type="SUPFAM" id="SSF51735">
    <property type="entry name" value="NAD(P)-binding Rossmann-fold domains"/>
    <property type="match status" value="1"/>
</dbReference>
<dbReference type="AlphaFoldDB" id="A0A0K8UN26"/>
<dbReference type="SMART" id="SM00829">
    <property type="entry name" value="PKS_ER"/>
    <property type="match status" value="1"/>
</dbReference>
<dbReference type="PANTHER" id="PTHR11695">
    <property type="entry name" value="ALCOHOL DEHYDROGENASE RELATED"/>
    <property type="match status" value="1"/>
</dbReference>
<dbReference type="GeneID" id="108975764"/>
<evidence type="ECO:0000313" key="7">
    <source>
        <dbReference type="EMBL" id="JAI20148.1"/>
    </source>
</evidence>
<protein>
    <submittedName>
        <fullName evidence="8">Reticulon-4-interacting protein 1, mitochondrial</fullName>
    </submittedName>
</protein>
<keyword evidence="4" id="KW-0560">Oxidoreductase</keyword>
<reference evidence="8" key="1">
    <citation type="submission" date="2015-06" db="EMBL/GenBank/DDBJ databases">
        <authorList>
            <person name="Hoefler B.C."/>
            <person name="Straight P.D."/>
        </authorList>
    </citation>
    <scope>NUCLEOTIDE SEQUENCE</scope>
</reference>
<dbReference type="SUPFAM" id="SSF50129">
    <property type="entry name" value="GroES-like"/>
    <property type="match status" value="1"/>
</dbReference>
<evidence type="ECO:0000256" key="1">
    <source>
        <dbReference type="ARBA" id="ARBA00004173"/>
    </source>
</evidence>
<dbReference type="InterPro" id="IPR050700">
    <property type="entry name" value="YIM1/Zinc_Alcohol_DH_Fams"/>
</dbReference>
<dbReference type="Pfam" id="PF13602">
    <property type="entry name" value="ADH_zinc_N_2"/>
    <property type="match status" value="1"/>
</dbReference>
<keyword evidence="5" id="KW-0496">Mitochondrion</keyword>
<dbReference type="InterPro" id="IPR020843">
    <property type="entry name" value="ER"/>
</dbReference>